<evidence type="ECO:0000313" key="2">
    <source>
        <dbReference type="EMBL" id="THV25078.1"/>
    </source>
</evidence>
<dbReference type="AlphaFoldDB" id="A0A4S8P4V2"/>
<dbReference type="EMBL" id="STGV01000001">
    <property type="protein sequence ID" value="THV25078.1"/>
    <property type="molecule type" value="Genomic_DNA"/>
</dbReference>
<organism evidence="2 3">
    <name type="scientific">Peteryoungia ipomoeae</name>
    <dbReference type="NCBI Taxonomy" id="1210932"/>
    <lineage>
        <taxon>Bacteria</taxon>
        <taxon>Pseudomonadati</taxon>
        <taxon>Pseudomonadota</taxon>
        <taxon>Alphaproteobacteria</taxon>
        <taxon>Hyphomicrobiales</taxon>
        <taxon>Rhizobiaceae</taxon>
        <taxon>Peteryoungia</taxon>
    </lineage>
</organism>
<sequence length="67" mass="6932">MMLVAILAGVTTYVVVNALFGALYGFLGASSRAMLALLRFSPLAFPIRLACWAAAAWAGWTVGAAVA</sequence>
<name>A0A4S8P4V2_9HYPH</name>
<keyword evidence="1" id="KW-0812">Transmembrane</keyword>
<keyword evidence="1" id="KW-0472">Membrane</keyword>
<dbReference type="Proteomes" id="UP000308828">
    <property type="component" value="Unassembled WGS sequence"/>
</dbReference>
<protein>
    <submittedName>
        <fullName evidence="2">Uncharacterized protein</fullName>
    </submittedName>
</protein>
<reference evidence="2 3" key="1">
    <citation type="submission" date="2019-04" db="EMBL/GenBank/DDBJ databases">
        <title>Genome sequence of strain shin9-1.</title>
        <authorList>
            <person name="Gao J."/>
            <person name="Sun J."/>
        </authorList>
    </citation>
    <scope>NUCLEOTIDE SEQUENCE [LARGE SCALE GENOMIC DNA]</scope>
    <source>
        <strain evidence="3">shin9-1</strain>
    </source>
</reference>
<keyword evidence="3" id="KW-1185">Reference proteome</keyword>
<feature type="transmembrane region" description="Helical" evidence="1">
    <location>
        <begin position="6"/>
        <end position="27"/>
    </location>
</feature>
<evidence type="ECO:0000256" key="1">
    <source>
        <dbReference type="SAM" id="Phobius"/>
    </source>
</evidence>
<proteinExistence type="predicted"/>
<gene>
    <name evidence="2" type="ORF">FAA97_02410</name>
</gene>
<evidence type="ECO:0000313" key="3">
    <source>
        <dbReference type="Proteomes" id="UP000308828"/>
    </source>
</evidence>
<comment type="caution">
    <text evidence="2">The sequence shown here is derived from an EMBL/GenBank/DDBJ whole genome shotgun (WGS) entry which is preliminary data.</text>
</comment>
<accession>A0A4S8P4V2</accession>
<dbReference type="RefSeq" id="WP_136596926.1">
    <property type="nucleotide sequence ID" value="NZ_STGV01000001.1"/>
</dbReference>
<keyword evidence="1" id="KW-1133">Transmembrane helix</keyword>
<feature type="transmembrane region" description="Helical" evidence="1">
    <location>
        <begin position="47"/>
        <end position="66"/>
    </location>
</feature>
<dbReference type="OrthoDB" id="8455949at2"/>